<dbReference type="Proteomes" id="UP000242662">
    <property type="component" value="Unassembled WGS sequence"/>
</dbReference>
<dbReference type="RefSeq" id="WP_090775517.1">
    <property type="nucleotide sequence ID" value="NZ_FMYM01000005.1"/>
</dbReference>
<keyword evidence="2 7" id="KW-0813">Transport</keyword>
<evidence type="ECO:0000256" key="6">
    <source>
        <dbReference type="ARBA" id="ARBA00023136"/>
    </source>
</evidence>
<dbReference type="AlphaFoldDB" id="A0A1G6IV43"/>
<keyword evidence="5 7" id="KW-1133">Transmembrane helix</keyword>
<evidence type="ECO:0000256" key="4">
    <source>
        <dbReference type="ARBA" id="ARBA00022692"/>
    </source>
</evidence>
<evidence type="ECO:0000313" key="9">
    <source>
        <dbReference type="EMBL" id="SDC09885.1"/>
    </source>
</evidence>
<reference evidence="10" key="1">
    <citation type="submission" date="2016-09" db="EMBL/GenBank/DDBJ databases">
        <authorList>
            <person name="Varghese N."/>
            <person name="Submissions S."/>
        </authorList>
    </citation>
    <scope>NUCLEOTIDE SEQUENCE [LARGE SCALE GENOMIC DNA]</scope>
    <source>
        <strain evidence="10">25nlg</strain>
    </source>
</reference>
<feature type="transmembrane region" description="Helical" evidence="7">
    <location>
        <begin position="242"/>
        <end position="268"/>
    </location>
</feature>
<dbReference type="GO" id="GO:0005886">
    <property type="term" value="C:plasma membrane"/>
    <property type="evidence" value="ECO:0007669"/>
    <property type="project" value="UniProtKB-SubCell"/>
</dbReference>
<keyword evidence="4 7" id="KW-0812">Transmembrane</keyword>
<evidence type="ECO:0000256" key="3">
    <source>
        <dbReference type="ARBA" id="ARBA00022475"/>
    </source>
</evidence>
<dbReference type="InterPro" id="IPR045621">
    <property type="entry name" value="BPD_transp_1_N"/>
</dbReference>
<dbReference type="STRING" id="1464122.SAMN05421737_105163"/>
<evidence type="ECO:0000256" key="2">
    <source>
        <dbReference type="ARBA" id="ARBA00022448"/>
    </source>
</evidence>
<comment type="subcellular location">
    <subcellularLocation>
        <location evidence="1 7">Cell membrane</location>
        <topology evidence="1 7">Multi-pass membrane protein</topology>
    </subcellularLocation>
</comment>
<dbReference type="InterPro" id="IPR035906">
    <property type="entry name" value="MetI-like_sf"/>
</dbReference>
<keyword evidence="6 7" id="KW-0472">Membrane</keyword>
<dbReference type="CDD" id="cd06261">
    <property type="entry name" value="TM_PBP2"/>
    <property type="match status" value="1"/>
</dbReference>
<protein>
    <submittedName>
        <fullName evidence="9">Peptide/nickel transport system permease protein</fullName>
    </submittedName>
</protein>
<evidence type="ECO:0000256" key="7">
    <source>
        <dbReference type="RuleBase" id="RU363032"/>
    </source>
</evidence>
<feature type="transmembrane region" description="Helical" evidence="7">
    <location>
        <begin position="101"/>
        <end position="123"/>
    </location>
</feature>
<dbReference type="GO" id="GO:0055085">
    <property type="term" value="P:transmembrane transport"/>
    <property type="evidence" value="ECO:0007669"/>
    <property type="project" value="InterPro"/>
</dbReference>
<dbReference type="PANTHER" id="PTHR43163">
    <property type="entry name" value="DIPEPTIDE TRANSPORT SYSTEM PERMEASE PROTEIN DPPB-RELATED"/>
    <property type="match status" value="1"/>
</dbReference>
<evidence type="ECO:0000256" key="1">
    <source>
        <dbReference type="ARBA" id="ARBA00004651"/>
    </source>
</evidence>
<feature type="transmembrane region" description="Helical" evidence="7">
    <location>
        <begin position="12"/>
        <end position="30"/>
    </location>
</feature>
<comment type="similarity">
    <text evidence="7">Belongs to the binding-protein-dependent transport system permease family.</text>
</comment>
<keyword evidence="10" id="KW-1185">Reference proteome</keyword>
<keyword evidence="3" id="KW-1003">Cell membrane</keyword>
<dbReference type="OrthoDB" id="9773683at2"/>
<dbReference type="PROSITE" id="PS50928">
    <property type="entry name" value="ABC_TM1"/>
    <property type="match status" value="1"/>
</dbReference>
<sequence>MFKYIIRRLLQFIPLVLIVTMIVFLFAYLAPGDALSGEMLDPNIDPEVYEEQRAALGLNDPVYVQYWNWLKRAAVGDFGMSLNFKGRSVSDLIMQRFDNTLYLAMFSLVVTLVVSIPIGMYSARHKNSLLDYSGTTFAFLGLATPNFFAALLGIYVFSFGLGWLPTQGSVSSTGLSGLDEFLSRIHHLVLPGITLGLAGTASYMRYMRSEMLDVLGSDYIRTARAKGLGEKTVLYKHTLRNAIIPIVTLLGIEFGTLLGGAVITEAVFNYPGLGTLFLSSVQNRDYPVLMAINLIAAVSILIGNLLADISYAAIDPRIRLN</sequence>
<dbReference type="Gene3D" id="1.10.3720.10">
    <property type="entry name" value="MetI-like"/>
    <property type="match status" value="1"/>
</dbReference>
<evidence type="ECO:0000259" key="8">
    <source>
        <dbReference type="PROSITE" id="PS50928"/>
    </source>
</evidence>
<dbReference type="Pfam" id="PF00528">
    <property type="entry name" value="BPD_transp_1"/>
    <property type="match status" value="1"/>
</dbReference>
<name>A0A1G6IV43_9BACI</name>
<organism evidence="9 10">
    <name type="scientific">Shouchella lonarensis</name>
    <dbReference type="NCBI Taxonomy" id="1464122"/>
    <lineage>
        <taxon>Bacteria</taxon>
        <taxon>Bacillati</taxon>
        <taxon>Bacillota</taxon>
        <taxon>Bacilli</taxon>
        <taxon>Bacillales</taxon>
        <taxon>Bacillaceae</taxon>
        <taxon>Shouchella</taxon>
    </lineage>
</organism>
<proteinExistence type="inferred from homology"/>
<feature type="transmembrane region" description="Helical" evidence="7">
    <location>
        <begin position="288"/>
        <end position="314"/>
    </location>
</feature>
<dbReference type="PANTHER" id="PTHR43163:SF6">
    <property type="entry name" value="DIPEPTIDE TRANSPORT SYSTEM PERMEASE PROTEIN DPPB-RELATED"/>
    <property type="match status" value="1"/>
</dbReference>
<accession>A0A1G6IV43</accession>
<dbReference type="Pfam" id="PF19300">
    <property type="entry name" value="BPD_transp_1_N"/>
    <property type="match status" value="1"/>
</dbReference>
<dbReference type="InterPro" id="IPR000515">
    <property type="entry name" value="MetI-like"/>
</dbReference>
<dbReference type="EMBL" id="FMYM01000005">
    <property type="protein sequence ID" value="SDC09885.1"/>
    <property type="molecule type" value="Genomic_DNA"/>
</dbReference>
<dbReference type="SUPFAM" id="SSF161098">
    <property type="entry name" value="MetI-like"/>
    <property type="match status" value="1"/>
</dbReference>
<feature type="domain" description="ABC transmembrane type-1" evidence="8">
    <location>
        <begin position="97"/>
        <end position="307"/>
    </location>
</feature>
<feature type="transmembrane region" description="Helical" evidence="7">
    <location>
        <begin position="135"/>
        <end position="164"/>
    </location>
</feature>
<feature type="transmembrane region" description="Helical" evidence="7">
    <location>
        <begin position="184"/>
        <end position="204"/>
    </location>
</feature>
<evidence type="ECO:0000256" key="5">
    <source>
        <dbReference type="ARBA" id="ARBA00022989"/>
    </source>
</evidence>
<evidence type="ECO:0000313" key="10">
    <source>
        <dbReference type="Proteomes" id="UP000242662"/>
    </source>
</evidence>
<gene>
    <name evidence="9" type="ORF">SAMN05421737_105163</name>
</gene>